<comment type="caution">
    <text evidence="1">The sequence shown here is derived from an EMBL/GenBank/DDBJ whole genome shotgun (WGS) entry which is preliminary data.</text>
</comment>
<dbReference type="GO" id="GO:0006508">
    <property type="term" value="P:proteolysis"/>
    <property type="evidence" value="ECO:0007669"/>
    <property type="project" value="InterPro"/>
</dbReference>
<dbReference type="Gene3D" id="2.40.10.120">
    <property type="match status" value="1"/>
</dbReference>
<evidence type="ECO:0000313" key="1">
    <source>
        <dbReference type="EMBL" id="NML66784.1"/>
    </source>
</evidence>
<dbReference type="Pfam" id="PF13365">
    <property type="entry name" value="Trypsin_2"/>
    <property type="match status" value="1"/>
</dbReference>
<dbReference type="SUPFAM" id="SSF50494">
    <property type="entry name" value="Trypsin-like serine proteases"/>
    <property type="match status" value="1"/>
</dbReference>
<evidence type="ECO:0000313" key="2">
    <source>
        <dbReference type="Proteomes" id="UP000559626"/>
    </source>
</evidence>
<proteinExistence type="predicted"/>
<reference evidence="1 2" key="1">
    <citation type="submission" date="2020-04" db="EMBL/GenBank/DDBJ databases">
        <title>Hymenobacter polaris sp. nov., isolated from Arctic soil.</title>
        <authorList>
            <person name="Dahal R.H."/>
        </authorList>
    </citation>
    <scope>NUCLEOTIDE SEQUENCE [LARGE SCALE GENOMIC DNA]</scope>
    <source>
        <strain evidence="1 2">RP-2-7</strain>
    </source>
</reference>
<organism evidence="1 2">
    <name type="scientific">Hymenobacter polaris</name>
    <dbReference type="NCBI Taxonomy" id="2682546"/>
    <lineage>
        <taxon>Bacteria</taxon>
        <taxon>Pseudomonadati</taxon>
        <taxon>Bacteroidota</taxon>
        <taxon>Cytophagia</taxon>
        <taxon>Cytophagales</taxon>
        <taxon>Hymenobacteraceae</taxon>
        <taxon>Hymenobacter</taxon>
    </lineage>
</organism>
<dbReference type="PRINTS" id="PR00834">
    <property type="entry name" value="PROTEASES2C"/>
</dbReference>
<gene>
    <name evidence="1" type="ORF">HHL22_16380</name>
</gene>
<dbReference type="EMBL" id="JABBGH010000003">
    <property type="protein sequence ID" value="NML66784.1"/>
    <property type="molecule type" value="Genomic_DNA"/>
</dbReference>
<dbReference type="InterPro" id="IPR001940">
    <property type="entry name" value="Peptidase_S1C"/>
</dbReference>
<dbReference type="Proteomes" id="UP000559626">
    <property type="component" value="Unassembled WGS sequence"/>
</dbReference>
<protein>
    <submittedName>
        <fullName evidence="1">Trypsin-like peptidase domain-containing protein</fullName>
    </submittedName>
</protein>
<dbReference type="GO" id="GO:0004252">
    <property type="term" value="F:serine-type endopeptidase activity"/>
    <property type="evidence" value="ECO:0007669"/>
    <property type="project" value="InterPro"/>
</dbReference>
<name>A0A7Y0AG93_9BACT</name>
<dbReference type="PANTHER" id="PTHR43019:SF23">
    <property type="entry name" value="PROTEASE DO-LIKE 5, CHLOROPLASTIC"/>
    <property type="match status" value="1"/>
</dbReference>
<accession>A0A7Y0AG93</accession>
<dbReference type="AlphaFoldDB" id="A0A7Y0AG93"/>
<dbReference type="InterPro" id="IPR009003">
    <property type="entry name" value="Peptidase_S1_PA"/>
</dbReference>
<dbReference type="RefSeq" id="WP_169532502.1">
    <property type="nucleotide sequence ID" value="NZ_JABBGH010000003.1"/>
</dbReference>
<dbReference type="PANTHER" id="PTHR43019">
    <property type="entry name" value="SERINE ENDOPROTEASE DEGS"/>
    <property type="match status" value="1"/>
</dbReference>
<keyword evidence="2" id="KW-1185">Reference proteome</keyword>
<sequence length="384" mass="42093">MQTEADYYALFEAYQQGALAAPERASLEARLTAEPRLQQLYTDYLELTSTLHDYAERRRTRRTIGALHTAMLAADATVEEAPALKATVNPRLRISRTEQRLREFWGGHRATVGVAASVAVLAVFGTLLGLEAYRTANTPSAGGYQKLRLEMAQIRHSQQALINKVNTRLPGAEVPPVRESKYGGTGFALTADGYLVTSAHVIQGADSLLVEGRDHQRFHAETVYADQKHDLAILRIKDADFKTFGKLPYTFKAGQADLGERVYTLGYPREDVVYGEGALSARSGFDGDTAFYQVSIPLNPGNSGGPLLDAQGNLIGVVNGRDKDVQGAAFATKSSYLVRLVDSLKNRQPAAAYHLPHLNQLAGAGRPQQLKRLQDFVFVVKVYE</sequence>